<gene>
    <name evidence="3" type="ORF">HBR001_LOCUS2595</name>
</gene>
<feature type="signal peptide" evidence="2">
    <location>
        <begin position="1"/>
        <end position="22"/>
    </location>
</feature>
<feature type="chain" id="PRO_5043773898" description="RxLR effector candidate protein" evidence="2">
    <location>
        <begin position="23"/>
        <end position="286"/>
    </location>
</feature>
<protein>
    <recommendedName>
        <fullName evidence="5">RxLR effector candidate protein</fullName>
    </recommendedName>
</protein>
<feature type="region of interest" description="Disordered" evidence="1">
    <location>
        <begin position="22"/>
        <end position="61"/>
    </location>
</feature>
<name>A0AAV0TJC7_HYABA</name>
<accession>A0AAV0TJC7</accession>
<organism evidence="3 4">
    <name type="scientific">Hyaloperonospora brassicae</name>
    <name type="common">Brassica downy mildew</name>
    <name type="synonym">Peronospora brassicae</name>
    <dbReference type="NCBI Taxonomy" id="162125"/>
    <lineage>
        <taxon>Eukaryota</taxon>
        <taxon>Sar</taxon>
        <taxon>Stramenopiles</taxon>
        <taxon>Oomycota</taxon>
        <taxon>Peronosporomycetes</taxon>
        <taxon>Peronosporales</taxon>
        <taxon>Peronosporaceae</taxon>
        <taxon>Hyaloperonospora</taxon>
    </lineage>
</organism>
<evidence type="ECO:0000256" key="1">
    <source>
        <dbReference type="SAM" id="MobiDB-lite"/>
    </source>
</evidence>
<dbReference type="Proteomes" id="UP001162031">
    <property type="component" value="Unassembled WGS sequence"/>
</dbReference>
<evidence type="ECO:0008006" key="5">
    <source>
        <dbReference type="Google" id="ProtNLM"/>
    </source>
</evidence>
<keyword evidence="4" id="KW-1185">Reference proteome</keyword>
<comment type="caution">
    <text evidence="3">The sequence shown here is derived from an EMBL/GenBank/DDBJ whole genome shotgun (WGS) entry which is preliminary data.</text>
</comment>
<evidence type="ECO:0000313" key="4">
    <source>
        <dbReference type="Proteomes" id="UP001162031"/>
    </source>
</evidence>
<dbReference type="AlphaFoldDB" id="A0AAV0TJC7"/>
<evidence type="ECO:0000313" key="3">
    <source>
        <dbReference type="EMBL" id="CAI5721278.1"/>
    </source>
</evidence>
<proteinExistence type="predicted"/>
<dbReference type="EMBL" id="CANTFL010000363">
    <property type="protein sequence ID" value="CAI5721278.1"/>
    <property type="molecule type" value="Genomic_DNA"/>
</dbReference>
<reference evidence="3" key="1">
    <citation type="submission" date="2022-12" db="EMBL/GenBank/DDBJ databases">
        <authorList>
            <person name="Webb A."/>
        </authorList>
    </citation>
    <scope>NUCLEOTIDE SEQUENCE</scope>
    <source>
        <strain evidence="3">Hp1</strain>
    </source>
</reference>
<sequence length="286" mass="32315">MSRLIFVALGVFALLSSPLNDGGRVDAVPQQQPSSHHKNATSDPPNLTKADEAGMDSTSLVDRGQMKTKGFSMDETVSKDHANEERMDVAPPNLESLLAEFDEYSLKLPVYKFRELGLEKGQMDVQTFVTWLDLITRTVKKVPAWTYDRAVDILIEAGLTVEAVKVLLKLKGHEKFSGQAILMYRYFAENVPTDSDAMVQVWKELKLNPHHVFESLLLNDPEALIAFPGSSIHWIKYTERLRKDNADIQMTIKDTAMALYNKEYDRTIIDGFIKEVEKVNDLKLLA</sequence>
<evidence type="ECO:0000256" key="2">
    <source>
        <dbReference type="SAM" id="SignalP"/>
    </source>
</evidence>
<keyword evidence="2" id="KW-0732">Signal</keyword>